<evidence type="ECO:0000256" key="4">
    <source>
        <dbReference type="ARBA" id="ARBA00022692"/>
    </source>
</evidence>
<evidence type="ECO:0000256" key="7">
    <source>
        <dbReference type="RuleBase" id="RU363032"/>
    </source>
</evidence>
<dbReference type="Gene3D" id="1.10.3720.10">
    <property type="entry name" value="MetI-like"/>
    <property type="match status" value="1"/>
</dbReference>
<dbReference type="EMBL" id="BAAAOR010000004">
    <property type="protein sequence ID" value="GAA1504755.1"/>
    <property type="molecule type" value="Genomic_DNA"/>
</dbReference>
<feature type="transmembrane region" description="Helical" evidence="7">
    <location>
        <begin position="101"/>
        <end position="122"/>
    </location>
</feature>
<evidence type="ECO:0000256" key="6">
    <source>
        <dbReference type="ARBA" id="ARBA00023136"/>
    </source>
</evidence>
<dbReference type="CDD" id="cd06261">
    <property type="entry name" value="TM_PBP2"/>
    <property type="match status" value="1"/>
</dbReference>
<organism evidence="9 10">
    <name type="scientific">Nocardioides humi</name>
    <dbReference type="NCBI Taxonomy" id="449461"/>
    <lineage>
        <taxon>Bacteria</taxon>
        <taxon>Bacillati</taxon>
        <taxon>Actinomycetota</taxon>
        <taxon>Actinomycetes</taxon>
        <taxon>Propionibacteriales</taxon>
        <taxon>Nocardioidaceae</taxon>
        <taxon>Nocardioides</taxon>
    </lineage>
</organism>
<feature type="transmembrane region" description="Helical" evidence="7">
    <location>
        <begin position="280"/>
        <end position="306"/>
    </location>
</feature>
<evidence type="ECO:0000256" key="1">
    <source>
        <dbReference type="ARBA" id="ARBA00004651"/>
    </source>
</evidence>
<dbReference type="Pfam" id="PF19300">
    <property type="entry name" value="BPD_transp_1_N"/>
    <property type="match status" value="1"/>
</dbReference>
<evidence type="ECO:0000259" key="8">
    <source>
        <dbReference type="PROSITE" id="PS50928"/>
    </source>
</evidence>
<feature type="domain" description="ABC transmembrane type-1" evidence="8">
    <location>
        <begin position="95"/>
        <end position="299"/>
    </location>
</feature>
<dbReference type="InterPro" id="IPR000515">
    <property type="entry name" value="MetI-like"/>
</dbReference>
<evidence type="ECO:0000256" key="5">
    <source>
        <dbReference type="ARBA" id="ARBA00022989"/>
    </source>
</evidence>
<protein>
    <submittedName>
        <fullName evidence="9">ABC transporter permease</fullName>
    </submittedName>
</protein>
<dbReference type="SUPFAM" id="SSF161098">
    <property type="entry name" value="MetI-like"/>
    <property type="match status" value="1"/>
</dbReference>
<evidence type="ECO:0000256" key="2">
    <source>
        <dbReference type="ARBA" id="ARBA00022448"/>
    </source>
</evidence>
<feature type="transmembrane region" description="Helical" evidence="7">
    <location>
        <begin position="175"/>
        <end position="196"/>
    </location>
</feature>
<reference evidence="9 10" key="1">
    <citation type="journal article" date="2019" name="Int. J. Syst. Evol. Microbiol.">
        <title>The Global Catalogue of Microorganisms (GCM) 10K type strain sequencing project: providing services to taxonomists for standard genome sequencing and annotation.</title>
        <authorList>
            <consortium name="The Broad Institute Genomics Platform"/>
            <consortium name="The Broad Institute Genome Sequencing Center for Infectious Disease"/>
            <person name="Wu L."/>
            <person name="Ma J."/>
        </authorList>
    </citation>
    <scope>NUCLEOTIDE SEQUENCE [LARGE SCALE GENOMIC DNA]</scope>
    <source>
        <strain evidence="9 10">JCM 14942</strain>
    </source>
</reference>
<sequence>MRQLVLHRLLWSLPSLAIVSALTFVLASLAPGDAARTVLGTNTDPAAYAQVREQLGLDRSLPAQYGGWLAAAARGDLGDSLFTHEPVVEILRSRVGVTLTLIVGATVIAAVLGVAIGVVGAVRGGVAGRVTDALAMLGMAVPTFWLGLLLILVFASRLGWFPATGFVPFAEDPLGWLRSYTLPVLTLATAGVATIAKQTRGAVLDAMGTEYVRALRANGLPDRAILLKHCLKNAAVPVTTVVGLVMIGLLGGTILVEQVFALPGLGQLAVSATLQHDLPVLVGVVTTYTLVVMASNLVTDVGYGWLSPRMEAGR</sequence>
<evidence type="ECO:0000313" key="10">
    <source>
        <dbReference type="Proteomes" id="UP001500842"/>
    </source>
</evidence>
<dbReference type="InterPro" id="IPR035906">
    <property type="entry name" value="MetI-like_sf"/>
</dbReference>
<dbReference type="RefSeq" id="WP_141005971.1">
    <property type="nucleotide sequence ID" value="NZ_BAAAOR010000004.1"/>
</dbReference>
<evidence type="ECO:0000313" key="9">
    <source>
        <dbReference type="EMBL" id="GAA1504755.1"/>
    </source>
</evidence>
<comment type="subcellular location">
    <subcellularLocation>
        <location evidence="1 7">Cell membrane</location>
        <topology evidence="1 7">Multi-pass membrane protein</topology>
    </subcellularLocation>
</comment>
<comment type="similarity">
    <text evidence="7">Belongs to the binding-protein-dependent transport system permease family.</text>
</comment>
<proteinExistence type="inferred from homology"/>
<name>A0ABN1ZUK5_9ACTN</name>
<dbReference type="PANTHER" id="PTHR43163">
    <property type="entry name" value="DIPEPTIDE TRANSPORT SYSTEM PERMEASE PROTEIN DPPB-RELATED"/>
    <property type="match status" value="1"/>
</dbReference>
<feature type="transmembrane region" description="Helical" evidence="7">
    <location>
        <begin position="134"/>
        <end position="155"/>
    </location>
</feature>
<evidence type="ECO:0000256" key="3">
    <source>
        <dbReference type="ARBA" id="ARBA00022475"/>
    </source>
</evidence>
<dbReference type="InterPro" id="IPR045621">
    <property type="entry name" value="BPD_transp_1_N"/>
</dbReference>
<keyword evidence="2 7" id="KW-0813">Transport</keyword>
<comment type="caution">
    <text evidence="9">The sequence shown here is derived from an EMBL/GenBank/DDBJ whole genome shotgun (WGS) entry which is preliminary data.</text>
</comment>
<accession>A0ABN1ZUK5</accession>
<keyword evidence="3" id="KW-1003">Cell membrane</keyword>
<feature type="transmembrane region" description="Helical" evidence="7">
    <location>
        <begin position="234"/>
        <end position="260"/>
    </location>
</feature>
<dbReference type="PROSITE" id="PS50928">
    <property type="entry name" value="ABC_TM1"/>
    <property type="match status" value="1"/>
</dbReference>
<keyword evidence="6 7" id="KW-0472">Membrane</keyword>
<dbReference type="Pfam" id="PF00528">
    <property type="entry name" value="BPD_transp_1"/>
    <property type="match status" value="1"/>
</dbReference>
<keyword evidence="4 7" id="KW-0812">Transmembrane</keyword>
<dbReference type="Proteomes" id="UP001500842">
    <property type="component" value="Unassembled WGS sequence"/>
</dbReference>
<keyword evidence="10" id="KW-1185">Reference proteome</keyword>
<keyword evidence="5 7" id="KW-1133">Transmembrane helix</keyword>
<gene>
    <name evidence="9" type="ORF">GCM10009788_05290</name>
</gene>
<dbReference type="PANTHER" id="PTHR43163:SF3">
    <property type="entry name" value="PEPTIDE ABC TRANSPORTER PERMEASE PROTEIN"/>
    <property type="match status" value="1"/>
</dbReference>